<dbReference type="PANTHER" id="PTHR23522">
    <property type="entry name" value="BLL5896 PROTEIN"/>
    <property type="match status" value="1"/>
</dbReference>
<dbReference type="AlphaFoldDB" id="A0A0Q3VHW1"/>
<evidence type="ECO:0000256" key="1">
    <source>
        <dbReference type="ARBA" id="ARBA00004651"/>
    </source>
</evidence>
<organism evidence="9 10">
    <name type="scientific">Cytobacillus solani</name>
    <dbReference type="NCBI Taxonomy" id="1637975"/>
    <lineage>
        <taxon>Bacteria</taxon>
        <taxon>Bacillati</taxon>
        <taxon>Bacillota</taxon>
        <taxon>Bacilli</taxon>
        <taxon>Bacillales</taxon>
        <taxon>Bacillaceae</taxon>
        <taxon>Cytobacillus</taxon>
    </lineage>
</organism>
<feature type="transmembrane region" description="Helical" evidence="7">
    <location>
        <begin position="327"/>
        <end position="351"/>
    </location>
</feature>
<dbReference type="Proteomes" id="UP000050996">
    <property type="component" value="Unassembled WGS sequence"/>
</dbReference>
<keyword evidence="3" id="KW-1003">Cell membrane</keyword>
<feature type="transmembrane region" description="Helical" evidence="7">
    <location>
        <begin position="265"/>
        <end position="285"/>
    </location>
</feature>
<dbReference type="PATRIC" id="fig|1637975.4.peg.2663"/>
<dbReference type="GO" id="GO:0015213">
    <property type="term" value="F:uridine transmembrane transporter activity"/>
    <property type="evidence" value="ECO:0007669"/>
    <property type="project" value="TreeGrafter"/>
</dbReference>
<feature type="transmembrane region" description="Helical" evidence="7">
    <location>
        <begin position="42"/>
        <end position="62"/>
    </location>
</feature>
<keyword evidence="4 7" id="KW-0812">Transmembrane</keyword>
<dbReference type="EMBL" id="LJIX01000006">
    <property type="protein sequence ID" value="KQL19562.1"/>
    <property type="molecule type" value="Genomic_DNA"/>
</dbReference>
<dbReference type="GO" id="GO:0015212">
    <property type="term" value="F:cytidine transmembrane transporter activity"/>
    <property type="evidence" value="ECO:0007669"/>
    <property type="project" value="TreeGrafter"/>
</dbReference>
<evidence type="ECO:0000256" key="7">
    <source>
        <dbReference type="SAM" id="Phobius"/>
    </source>
</evidence>
<proteinExistence type="predicted"/>
<feature type="transmembrane region" description="Helical" evidence="7">
    <location>
        <begin position="357"/>
        <end position="378"/>
    </location>
</feature>
<dbReference type="InterPro" id="IPR036259">
    <property type="entry name" value="MFS_trans_sf"/>
</dbReference>
<feature type="transmembrane region" description="Helical" evidence="7">
    <location>
        <begin position="161"/>
        <end position="182"/>
    </location>
</feature>
<comment type="subcellular location">
    <subcellularLocation>
        <location evidence="1">Cell membrane</location>
        <topology evidence="1">Multi-pass membrane protein</topology>
    </subcellularLocation>
</comment>
<feature type="transmembrane region" description="Helical" evidence="7">
    <location>
        <begin position="74"/>
        <end position="92"/>
    </location>
</feature>
<feature type="transmembrane region" description="Helical" evidence="7">
    <location>
        <begin position="98"/>
        <end position="117"/>
    </location>
</feature>
<evidence type="ECO:0000259" key="8">
    <source>
        <dbReference type="Pfam" id="PF12832"/>
    </source>
</evidence>
<dbReference type="STRING" id="1637975.AN957_14000"/>
<accession>A0A0Q3VHW1</accession>
<gene>
    <name evidence="9" type="ORF">AN957_14000</name>
</gene>
<protein>
    <submittedName>
        <fullName evidence="9">MFS transporter</fullName>
    </submittedName>
</protein>
<name>A0A0Q3VHW1_9BACI</name>
<feature type="transmembrane region" description="Helical" evidence="7">
    <location>
        <begin position="12"/>
        <end position="30"/>
    </location>
</feature>
<feature type="transmembrane region" description="Helical" evidence="7">
    <location>
        <begin position="138"/>
        <end position="155"/>
    </location>
</feature>
<evidence type="ECO:0000256" key="4">
    <source>
        <dbReference type="ARBA" id="ARBA00022692"/>
    </source>
</evidence>
<dbReference type="Pfam" id="PF12832">
    <property type="entry name" value="MFS_1_like"/>
    <property type="match status" value="1"/>
</dbReference>
<dbReference type="SUPFAM" id="SSF103473">
    <property type="entry name" value="MFS general substrate transporter"/>
    <property type="match status" value="1"/>
</dbReference>
<dbReference type="Gene3D" id="1.20.1250.20">
    <property type="entry name" value="MFS general substrate transporter like domains"/>
    <property type="match status" value="2"/>
</dbReference>
<reference evidence="9 10" key="1">
    <citation type="submission" date="2015-09" db="EMBL/GenBank/DDBJ databases">
        <title>Genome sequencing project for genomic taxonomy and phylogenomics of Bacillus-like bacteria.</title>
        <authorList>
            <person name="Liu B."/>
            <person name="Wang J."/>
            <person name="Zhu Y."/>
            <person name="Liu G."/>
            <person name="Chen Q."/>
            <person name="Chen Z."/>
            <person name="Lan J."/>
            <person name="Che J."/>
            <person name="Ge C."/>
            <person name="Shi H."/>
            <person name="Pan Z."/>
            <person name="Liu X."/>
        </authorList>
    </citation>
    <scope>NUCLEOTIDE SEQUENCE [LARGE SCALE GENOMIC DNA]</scope>
    <source>
        <strain evidence="9 10">FJAT-18043</strain>
    </source>
</reference>
<keyword evidence="10" id="KW-1185">Reference proteome</keyword>
<feature type="domain" description="Major facilitator superfamily associated" evidence="8">
    <location>
        <begin position="10"/>
        <end position="362"/>
    </location>
</feature>
<evidence type="ECO:0000256" key="2">
    <source>
        <dbReference type="ARBA" id="ARBA00022448"/>
    </source>
</evidence>
<evidence type="ECO:0000256" key="6">
    <source>
        <dbReference type="ARBA" id="ARBA00023136"/>
    </source>
</evidence>
<dbReference type="PANTHER" id="PTHR23522:SF4">
    <property type="entry name" value="NUCLEOSIDE PERMEASE NUPG-RELATED"/>
    <property type="match status" value="1"/>
</dbReference>
<evidence type="ECO:0000313" key="9">
    <source>
        <dbReference type="EMBL" id="KQL19562.1"/>
    </source>
</evidence>
<dbReference type="GO" id="GO:0005886">
    <property type="term" value="C:plasma membrane"/>
    <property type="evidence" value="ECO:0007669"/>
    <property type="project" value="UniProtKB-SubCell"/>
</dbReference>
<evidence type="ECO:0000256" key="3">
    <source>
        <dbReference type="ARBA" id="ARBA00022475"/>
    </source>
</evidence>
<evidence type="ECO:0000313" key="10">
    <source>
        <dbReference type="Proteomes" id="UP000050996"/>
    </source>
</evidence>
<sequence length="395" mass="43774">MKKDIKRNIWTMQSFYLLTFFGTGSLYPLLSVYLSDVEHLNGYQIGTIMSISPIVMIFFQPIWGMVSDKLNAPIKILTAATVVAGIFGLGYIAFNGYYWIFMTATLVAIFQSAIIPVSDSLALKYTSKVKVNYGNIRLFGSLGFGLAVFIMGRLSELDPEIIFYSFFFSLLLASFLASRMPFEKSSKNQNLLGGVKEILFHKKFLVFLGITFLVFGPNLANNTYFGLFIDGSGGTYTGIGIAFLLAVLSEVPFMKVAASWINRIGLLQVATIAGIVSLARWLLYFAEPDLWIIYATSILQGFSIGLFIPAGLQYIRDITPVHITATAITLYSAIGNGLGNWFCTFVGGIIFEESSIFTVYLFFAILAFIGICLSLWLIKEEKGSSKIRATSKMNF</sequence>
<keyword evidence="2" id="KW-0813">Transport</keyword>
<comment type="caution">
    <text evidence="9">The sequence shown here is derived from an EMBL/GenBank/DDBJ whole genome shotgun (WGS) entry which is preliminary data.</text>
</comment>
<feature type="transmembrane region" description="Helical" evidence="7">
    <location>
        <begin position="233"/>
        <end position="253"/>
    </location>
</feature>
<keyword evidence="5 7" id="KW-1133">Transmembrane helix</keyword>
<keyword evidence="6 7" id="KW-0472">Membrane</keyword>
<dbReference type="InterPro" id="IPR024989">
    <property type="entry name" value="MFS_assoc_dom"/>
</dbReference>
<evidence type="ECO:0000256" key="5">
    <source>
        <dbReference type="ARBA" id="ARBA00022989"/>
    </source>
</evidence>
<feature type="transmembrane region" description="Helical" evidence="7">
    <location>
        <begin position="291"/>
        <end position="315"/>
    </location>
</feature>
<feature type="transmembrane region" description="Helical" evidence="7">
    <location>
        <begin position="203"/>
        <end position="221"/>
    </location>
</feature>